<keyword evidence="3" id="KW-1185">Reference proteome</keyword>
<comment type="caution">
    <text evidence="2">The sequence shown here is derived from an EMBL/GenBank/DDBJ whole genome shotgun (WGS) entry which is preliminary data.</text>
</comment>
<protein>
    <recommendedName>
        <fullName evidence="4">Membrane-associated kinase regulator 2</fullName>
    </recommendedName>
</protein>
<dbReference type="GO" id="GO:0005886">
    <property type="term" value="C:plasma membrane"/>
    <property type="evidence" value="ECO:0007669"/>
    <property type="project" value="InterPro"/>
</dbReference>
<feature type="compositionally biased region" description="Polar residues" evidence="1">
    <location>
        <begin position="15"/>
        <end position="24"/>
    </location>
</feature>
<feature type="region of interest" description="Disordered" evidence="1">
    <location>
        <begin position="15"/>
        <end position="107"/>
    </location>
</feature>
<feature type="compositionally biased region" description="Polar residues" evidence="1">
    <location>
        <begin position="316"/>
        <end position="325"/>
    </location>
</feature>
<accession>A0A835M310</accession>
<feature type="compositionally biased region" description="Low complexity" evidence="1">
    <location>
        <begin position="270"/>
        <end position="286"/>
    </location>
</feature>
<dbReference type="AlphaFoldDB" id="A0A835M310"/>
<reference evidence="2 3" key="1">
    <citation type="submission" date="2020-10" db="EMBL/GenBank/DDBJ databases">
        <title>The Coptis chinensis genome and diversification of protoberbering-type alkaloids.</title>
        <authorList>
            <person name="Wang B."/>
            <person name="Shu S."/>
            <person name="Song C."/>
            <person name="Liu Y."/>
        </authorList>
    </citation>
    <scope>NUCLEOTIDE SEQUENCE [LARGE SCALE GENOMIC DNA]</scope>
    <source>
        <strain evidence="2">HL-2020</strain>
        <tissue evidence="2">Leaf</tissue>
    </source>
</reference>
<dbReference type="EMBL" id="JADFTS010000003">
    <property type="protein sequence ID" value="KAF9614557.1"/>
    <property type="molecule type" value="Genomic_DNA"/>
</dbReference>
<sequence length="354" mass="39049">MEVFSLLKYWRTTSGSPAETNLRSTPPNTNTNTNPTTTIRHVADETDDDDDDGPFFDLEFTVPADDVGEQECDASESEIEDEGEENESMDFTVDSSGSTGNRTDPNLTLSPSDDLFFKGRFVPLESSELSGLNSSTDSAHSNNNKLQFPGSFLKPATKLRVLMLGFKNKPKSEKIEPTKKSFTVKFKVEEVPIVSLFTRDNSSRNSNNKIKSEEVVVSSEEKKVVSRDSLHKYLKMVKQLNFRVSKGFSESKEGNLTAGLRNVRKHLGKSRSASSAVAAVPSSSMATQSRRHDDSLLQQQDGIQSAILHCKRSFTASRESDSSALSRCASDPSHEKSKVANSSRTSLDESRVKI</sequence>
<feature type="region of interest" description="Disordered" evidence="1">
    <location>
        <begin position="267"/>
        <end position="296"/>
    </location>
</feature>
<name>A0A835M310_9MAGN</name>
<feature type="compositionally biased region" description="Polar residues" evidence="1">
    <location>
        <begin position="93"/>
        <end position="107"/>
    </location>
</feature>
<feature type="region of interest" description="Disordered" evidence="1">
    <location>
        <begin position="316"/>
        <end position="354"/>
    </location>
</feature>
<evidence type="ECO:0000256" key="1">
    <source>
        <dbReference type="SAM" id="MobiDB-lite"/>
    </source>
</evidence>
<evidence type="ECO:0000313" key="2">
    <source>
        <dbReference type="EMBL" id="KAF9614557.1"/>
    </source>
</evidence>
<organism evidence="2 3">
    <name type="scientific">Coptis chinensis</name>
    <dbReference type="NCBI Taxonomy" id="261450"/>
    <lineage>
        <taxon>Eukaryota</taxon>
        <taxon>Viridiplantae</taxon>
        <taxon>Streptophyta</taxon>
        <taxon>Embryophyta</taxon>
        <taxon>Tracheophyta</taxon>
        <taxon>Spermatophyta</taxon>
        <taxon>Magnoliopsida</taxon>
        <taxon>Ranunculales</taxon>
        <taxon>Ranunculaceae</taxon>
        <taxon>Coptidoideae</taxon>
        <taxon>Coptis</taxon>
    </lineage>
</organism>
<dbReference type="Proteomes" id="UP000631114">
    <property type="component" value="Unassembled WGS sequence"/>
</dbReference>
<feature type="compositionally biased region" description="Low complexity" evidence="1">
    <location>
        <begin position="25"/>
        <end position="38"/>
    </location>
</feature>
<dbReference type="PANTHER" id="PTHR33929">
    <property type="entry name" value="MEMBRANE-ASSOCIATED KINASE REGULATOR 2-RELATED"/>
    <property type="match status" value="1"/>
</dbReference>
<dbReference type="PANTHER" id="PTHR33929:SF1">
    <property type="entry name" value="MEMBRANE-ASSOCIATED KINASE REGULATOR 2-RELATED"/>
    <property type="match status" value="1"/>
</dbReference>
<dbReference type="InterPro" id="IPR039619">
    <property type="entry name" value="MAKR2/5"/>
</dbReference>
<evidence type="ECO:0000313" key="3">
    <source>
        <dbReference type="Proteomes" id="UP000631114"/>
    </source>
</evidence>
<feature type="compositionally biased region" description="Acidic residues" evidence="1">
    <location>
        <begin position="66"/>
        <end position="88"/>
    </location>
</feature>
<evidence type="ECO:0008006" key="4">
    <source>
        <dbReference type="Google" id="ProtNLM"/>
    </source>
</evidence>
<feature type="compositionally biased region" description="Acidic residues" evidence="1">
    <location>
        <begin position="45"/>
        <end position="54"/>
    </location>
</feature>
<dbReference type="OrthoDB" id="689803at2759"/>
<proteinExistence type="predicted"/>
<gene>
    <name evidence="2" type="ORF">IFM89_019304</name>
</gene>